<evidence type="ECO:0000313" key="3">
    <source>
        <dbReference type="Proteomes" id="UP001230504"/>
    </source>
</evidence>
<evidence type="ECO:0000256" key="1">
    <source>
        <dbReference type="SAM" id="MobiDB-lite"/>
    </source>
</evidence>
<name>A0AAD8V5D4_9PEZI</name>
<feature type="region of interest" description="Disordered" evidence="1">
    <location>
        <begin position="1"/>
        <end position="48"/>
    </location>
</feature>
<dbReference type="EMBL" id="JAHLJV010000033">
    <property type="protein sequence ID" value="KAK1590133.1"/>
    <property type="molecule type" value="Genomic_DNA"/>
</dbReference>
<organism evidence="2 3">
    <name type="scientific">Colletotrichum navitas</name>
    <dbReference type="NCBI Taxonomy" id="681940"/>
    <lineage>
        <taxon>Eukaryota</taxon>
        <taxon>Fungi</taxon>
        <taxon>Dikarya</taxon>
        <taxon>Ascomycota</taxon>
        <taxon>Pezizomycotina</taxon>
        <taxon>Sordariomycetes</taxon>
        <taxon>Hypocreomycetidae</taxon>
        <taxon>Glomerellales</taxon>
        <taxon>Glomerellaceae</taxon>
        <taxon>Colletotrichum</taxon>
        <taxon>Colletotrichum graminicola species complex</taxon>
    </lineage>
</organism>
<keyword evidence="3" id="KW-1185">Reference proteome</keyword>
<sequence>MPTRHPPPPYSTSPVHDAKFRDDSRGVRHLVPHSTGHDPQTTHRPDETPQVRLGQLQVARLLRPGNKMTSRMMAARNVVKGSSTALPRFYFLFIIAKKVPGIGK</sequence>
<feature type="compositionally biased region" description="Basic and acidic residues" evidence="1">
    <location>
        <begin position="16"/>
        <end position="26"/>
    </location>
</feature>
<gene>
    <name evidence="2" type="ORF">LY79DRAFT_580095</name>
</gene>
<comment type="caution">
    <text evidence="2">The sequence shown here is derived from an EMBL/GenBank/DDBJ whole genome shotgun (WGS) entry which is preliminary data.</text>
</comment>
<dbReference type="Proteomes" id="UP001230504">
    <property type="component" value="Unassembled WGS sequence"/>
</dbReference>
<dbReference type="AlphaFoldDB" id="A0AAD8V5D4"/>
<accession>A0AAD8V5D4</accession>
<evidence type="ECO:0000313" key="2">
    <source>
        <dbReference type="EMBL" id="KAK1590133.1"/>
    </source>
</evidence>
<reference evidence="2" key="1">
    <citation type="submission" date="2021-06" db="EMBL/GenBank/DDBJ databases">
        <title>Comparative genomics, transcriptomics and evolutionary studies reveal genomic signatures of adaptation to plant cell wall in hemibiotrophic fungi.</title>
        <authorList>
            <consortium name="DOE Joint Genome Institute"/>
            <person name="Baroncelli R."/>
            <person name="Diaz J.F."/>
            <person name="Benocci T."/>
            <person name="Peng M."/>
            <person name="Battaglia E."/>
            <person name="Haridas S."/>
            <person name="Andreopoulos W."/>
            <person name="Labutti K."/>
            <person name="Pangilinan J."/>
            <person name="Floch G.L."/>
            <person name="Makela M.R."/>
            <person name="Henrissat B."/>
            <person name="Grigoriev I.V."/>
            <person name="Crouch J.A."/>
            <person name="De Vries R.P."/>
            <person name="Sukno S.A."/>
            <person name="Thon M.R."/>
        </authorList>
    </citation>
    <scope>NUCLEOTIDE SEQUENCE</scope>
    <source>
        <strain evidence="2">CBS 125086</strain>
    </source>
</reference>
<dbReference type="RefSeq" id="XP_060413631.1">
    <property type="nucleotide sequence ID" value="XM_060560073.1"/>
</dbReference>
<proteinExistence type="predicted"/>
<protein>
    <submittedName>
        <fullName evidence="2">Uncharacterized protein</fullName>
    </submittedName>
</protein>
<feature type="compositionally biased region" description="Pro residues" evidence="1">
    <location>
        <begin position="1"/>
        <end position="11"/>
    </location>
</feature>
<dbReference type="GeneID" id="85444313"/>